<dbReference type="Pfam" id="PF01595">
    <property type="entry name" value="CNNM"/>
    <property type="match status" value="1"/>
</dbReference>
<proteinExistence type="predicted"/>
<dbReference type="EMBL" id="UINC01191714">
    <property type="protein sequence ID" value="SVE06485.1"/>
    <property type="molecule type" value="Genomic_DNA"/>
</dbReference>
<organism evidence="3">
    <name type="scientific">marine metagenome</name>
    <dbReference type="NCBI Taxonomy" id="408172"/>
    <lineage>
        <taxon>unclassified sequences</taxon>
        <taxon>metagenomes</taxon>
        <taxon>ecological metagenomes</taxon>
    </lineage>
</organism>
<keyword evidence="1" id="KW-1133">Transmembrane helix</keyword>
<feature type="domain" description="CNNM transmembrane" evidence="2">
    <location>
        <begin position="16"/>
        <end position="179"/>
    </location>
</feature>
<keyword evidence="1" id="KW-0472">Membrane</keyword>
<evidence type="ECO:0000259" key="2">
    <source>
        <dbReference type="Pfam" id="PF01595"/>
    </source>
</evidence>
<protein>
    <recommendedName>
        <fullName evidence="2">CNNM transmembrane domain-containing protein</fullName>
    </recommendedName>
</protein>
<name>A0A383AH24_9ZZZZ</name>
<dbReference type="InterPro" id="IPR002550">
    <property type="entry name" value="CNNM"/>
</dbReference>
<keyword evidence="1" id="KW-0812">Transmembrane</keyword>
<gene>
    <name evidence="3" type="ORF">METZ01_LOCUS459339</name>
</gene>
<evidence type="ECO:0000313" key="3">
    <source>
        <dbReference type="EMBL" id="SVE06485.1"/>
    </source>
</evidence>
<evidence type="ECO:0000256" key="1">
    <source>
        <dbReference type="SAM" id="Phobius"/>
    </source>
</evidence>
<accession>A0A383AH24</accession>
<sequence length="182" mass="20024">MEPPQASDLPSIALILLSIGTLFLLAAYEATFTVVSRSSLERLRESAVPRSELMLRIHEPRHRLHLIVTVGQGVSCIVLTLAALSLFDGMVANGHIPIYLAAGLTLLSLMLSSMMHRLRFEIDGEESRIPRIATLFVPLHVVLSPVATLLQRFSGGDYSDEEFKADKEEELRTIVESEGDTG</sequence>
<feature type="transmembrane region" description="Helical" evidence="1">
    <location>
        <begin position="12"/>
        <end position="35"/>
    </location>
</feature>
<feature type="transmembrane region" description="Helical" evidence="1">
    <location>
        <begin position="64"/>
        <end position="86"/>
    </location>
</feature>
<dbReference type="AlphaFoldDB" id="A0A383AH24"/>
<reference evidence="3" key="1">
    <citation type="submission" date="2018-05" db="EMBL/GenBank/DDBJ databases">
        <authorList>
            <person name="Lanie J.A."/>
            <person name="Ng W.-L."/>
            <person name="Kazmierczak K.M."/>
            <person name="Andrzejewski T.M."/>
            <person name="Davidsen T.M."/>
            <person name="Wayne K.J."/>
            <person name="Tettelin H."/>
            <person name="Glass J.I."/>
            <person name="Rusch D."/>
            <person name="Podicherti R."/>
            <person name="Tsui H.-C.T."/>
            <person name="Winkler M.E."/>
        </authorList>
    </citation>
    <scope>NUCLEOTIDE SEQUENCE</scope>
</reference>
<feature type="non-terminal residue" evidence="3">
    <location>
        <position position="182"/>
    </location>
</feature>
<feature type="transmembrane region" description="Helical" evidence="1">
    <location>
        <begin position="92"/>
        <end position="111"/>
    </location>
</feature>